<keyword evidence="2 3" id="KW-0539">Nucleus</keyword>
<accession>A0AAE1GHG0</accession>
<dbReference type="PANTHER" id="PTHR46040:SF3">
    <property type="entry name" value="HIGH MOBILITY GROUP PROTEIN 2"/>
    <property type="match status" value="1"/>
</dbReference>
<dbReference type="InterPro" id="IPR051965">
    <property type="entry name" value="ChromReg_NeuronalGeneExpr"/>
</dbReference>
<evidence type="ECO:0000256" key="1">
    <source>
        <dbReference type="ARBA" id="ARBA00023125"/>
    </source>
</evidence>
<evidence type="ECO:0000256" key="3">
    <source>
        <dbReference type="PROSITE-ProRule" id="PRU00267"/>
    </source>
</evidence>
<evidence type="ECO:0000259" key="4">
    <source>
        <dbReference type="PROSITE" id="PS50118"/>
    </source>
</evidence>
<dbReference type="GO" id="GO:0010468">
    <property type="term" value="P:regulation of gene expression"/>
    <property type="evidence" value="ECO:0007669"/>
    <property type="project" value="TreeGrafter"/>
</dbReference>
<dbReference type="GO" id="GO:0005634">
    <property type="term" value="C:nucleus"/>
    <property type="evidence" value="ECO:0007669"/>
    <property type="project" value="UniProtKB-UniRule"/>
</dbReference>
<organism evidence="5 6">
    <name type="scientific">Petrolisthes cinctipes</name>
    <name type="common">Flat porcelain crab</name>
    <dbReference type="NCBI Taxonomy" id="88211"/>
    <lineage>
        <taxon>Eukaryota</taxon>
        <taxon>Metazoa</taxon>
        <taxon>Ecdysozoa</taxon>
        <taxon>Arthropoda</taxon>
        <taxon>Crustacea</taxon>
        <taxon>Multicrustacea</taxon>
        <taxon>Malacostraca</taxon>
        <taxon>Eumalacostraca</taxon>
        <taxon>Eucarida</taxon>
        <taxon>Decapoda</taxon>
        <taxon>Pleocyemata</taxon>
        <taxon>Anomura</taxon>
        <taxon>Galatheoidea</taxon>
        <taxon>Porcellanidae</taxon>
        <taxon>Petrolisthes</taxon>
    </lineage>
</organism>
<dbReference type="PROSITE" id="PS50118">
    <property type="entry name" value="HMG_BOX_2"/>
    <property type="match status" value="2"/>
</dbReference>
<evidence type="ECO:0000313" key="6">
    <source>
        <dbReference type="Proteomes" id="UP001286313"/>
    </source>
</evidence>
<reference evidence="5" key="1">
    <citation type="submission" date="2023-10" db="EMBL/GenBank/DDBJ databases">
        <title>Genome assemblies of two species of porcelain crab, Petrolisthes cinctipes and Petrolisthes manimaculis (Anomura: Porcellanidae).</title>
        <authorList>
            <person name="Angst P."/>
        </authorList>
    </citation>
    <scope>NUCLEOTIDE SEQUENCE</scope>
    <source>
        <strain evidence="5">PB745_01</strain>
        <tissue evidence="5">Gill</tissue>
    </source>
</reference>
<dbReference type="AlphaFoldDB" id="A0AAE1GHG0"/>
<name>A0AAE1GHG0_PETCI</name>
<dbReference type="InterPro" id="IPR036910">
    <property type="entry name" value="HMG_box_dom_sf"/>
</dbReference>
<comment type="caution">
    <text evidence="5">The sequence shown here is derived from an EMBL/GenBank/DDBJ whole genome shotgun (WGS) entry which is preliminary data.</text>
</comment>
<feature type="DNA-binding region" description="HMG box" evidence="3">
    <location>
        <begin position="182"/>
        <end position="244"/>
    </location>
</feature>
<dbReference type="GO" id="GO:0003677">
    <property type="term" value="F:DNA binding"/>
    <property type="evidence" value="ECO:0007669"/>
    <property type="project" value="UniProtKB-UniRule"/>
</dbReference>
<sequence>MLSCHDVITTNNSSTATRYSRMDGDGMALYRVFCAQYSIARGLLATCSQNPCMVGTPGKATSSPSILCLPEPPKKPMQPFIRFAIHHQADVRRAFPDVPRSAIKEKVMEMWNNLSNDERQYWSKEYEKEKVDYDMRYSEYLKTVTPRDLEVMKRVKDQEARKKARRLQNRVRKEQQAVEGKPKAPGNAFFLFMMRQDSGGLKRKDFLFEVGKMWKCLPEEERRAYHEEAERLKEQYVMDLAAWEDKMAKAGRLDLIRPQQQLLYKLFETKHQPLEHQTLE</sequence>
<dbReference type="Proteomes" id="UP001286313">
    <property type="component" value="Unassembled WGS sequence"/>
</dbReference>
<dbReference type="SMART" id="SM00398">
    <property type="entry name" value="HMG"/>
    <property type="match status" value="2"/>
</dbReference>
<dbReference type="Pfam" id="PF00505">
    <property type="entry name" value="HMG_box"/>
    <property type="match status" value="2"/>
</dbReference>
<gene>
    <name evidence="5" type="ORF">Pcinc_004179</name>
</gene>
<dbReference type="Gene3D" id="1.10.30.10">
    <property type="entry name" value="High mobility group box domain"/>
    <property type="match status" value="2"/>
</dbReference>
<proteinExistence type="predicted"/>
<feature type="domain" description="HMG box" evidence="4">
    <location>
        <begin position="73"/>
        <end position="141"/>
    </location>
</feature>
<dbReference type="PANTHER" id="PTHR46040">
    <property type="entry name" value="HIGH MOBILITY GROUP PROTEIN 2"/>
    <property type="match status" value="1"/>
</dbReference>
<dbReference type="EMBL" id="JAWQEG010000293">
    <property type="protein sequence ID" value="KAK3891965.1"/>
    <property type="molecule type" value="Genomic_DNA"/>
</dbReference>
<feature type="DNA-binding region" description="HMG box" evidence="3">
    <location>
        <begin position="73"/>
        <end position="141"/>
    </location>
</feature>
<keyword evidence="1 3" id="KW-0238">DNA-binding</keyword>
<evidence type="ECO:0000313" key="5">
    <source>
        <dbReference type="EMBL" id="KAK3891965.1"/>
    </source>
</evidence>
<dbReference type="InterPro" id="IPR009071">
    <property type="entry name" value="HMG_box_dom"/>
</dbReference>
<evidence type="ECO:0000256" key="2">
    <source>
        <dbReference type="ARBA" id="ARBA00023242"/>
    </source>
</evidence>
<keyword evidence="6" id="KW-1185">Reference proteome</keyword>
<protein>
    <recommendedName>
        <fullName evidence="4">HMG box domain-containing protein</fullName>
    </recommendedName>
</protein>
<feature type="domain" description="HMG box" evidence="4">
    <location>
        <begin position="182"/>
        <end position="244"/>
    </location>
</feature>
<dbReference type="SUPFAM" id="SSF47095">
    <property type="entry name" value="HMG-box"/>
    <property type="match status" value="2"/>
</dbReference>